<sequence>MKPSALMLLSLTLLPLMASAVSGSWSSSGVGGVVSVGGQTLASRPLMPVIPPGATLLRITWRIKLLSAPPLGLRIKLCSQDKCILLDSLSGQKNVEGALTTNGPFYFIYSVESQGQLLPPLNVVSNQLTISYR</sequence>
<gene>
    <name evidence="2" type="primary">flhE_2</name>
    <name evidence="2" type="ORF">ERS008502_03996</name>
</gene>
<dbReference type="Pfam" id="PF06366">
    <property type="entry name" value="FlhE"/>
    <property type="match status" value="1"/>
</dbReference>
<protein>
    <submittedName>
        <fullName evidence="2">Flagellar protein FlhE</fullName>
    </submittedName>
</protein>
<dbReference type="EMBL" id="CQBM01000017">
    <property type="protein sequence ID" value="CNI69068.1"/>
    <property type="molecule type" value="Genomic_DNA"/>
</dbReference>
<dbReference type="Proteomes" id="UP000040841">
    <property type="component" value="Unassembled WGS sequence"/>
</dbReference>
<keyword evidence="2" id="KW-0282">Flagellum</keyword>
<dbReference type="InterPro" id="IPR009420">
    <property type="entry name" value="FlhE"/>
</dbReference>
<dbReference type="RefSeq" id="WP_049679308.1">
    <property type="nucleotide sequence ID" value="NZ_CABMMJ010000017.1"/>
</dbReference>
<feature type="signal peptide" evidence="1">
    <location>
        <begin position="1"/>
        <end position="20"/>
    </location>
</feature>
<dbReference type="AlphaFoldDB" id="A0AA36LUC8"/>
<evidence type="ECO:0000313" key="3">
    <source>
        <dbReference type="Proteomes" id="UP000040841"/>
    </source>
</evidence>
<reference evidence="2 3" key="1">
    <citation type="submission" date="2015-03" db="EMBL/GenBank/DDBJ databases">
        <authorList>
            <consortium name="Pathogen Informatics"/>
            <person name="Murphy D."/>
        </authorList>
    </citation>
    <scope>NUCLEOTIDE SEQUENCE [LARGE SCALE GENOMIC DNA]</scope>
    <source>
        <strain evidence="2 3">FE82747</strain>
    </source>
</reference>
<keyword evidence="1" id="KW-0732">Signal</keyword>
<evidence type="ECO:0000313" key="2">
    <source>
        <dbReference type="EMBL" id="CNI69068.1"/>
    </source>
</evidence>
<keyword evidence="2" id="KW-0966">Cell projection</keyword>
<proteinExistence type="predicted"/>
<evidence type="ECO:0000256" key="1">
    <source>
        <dbReference type="SAM" id="SignalP"/>
    </source>
</evidence>
<accession>A0AA36LUC8</accession>
<name>A0AA36LUC8_YERMO</name>
<organism evidence="2 3">
    <name type="scientific">Yersinia mollaretii</name>
    <dbReference type="NCBI Taxonomy" id="33060"/>
    <lineage>
        <taxon>Bacteria</taxon>
        <taxon>Pseudomonadati</taxon>
        <taxon>Pseudomonadota</taxon>
        <taxon>Gammaproteobacteria</taxon>
        <taxon>Enterobacterales</taxon>
        <taxon>Yersiniaceae</taxon>
        <taxon>Yersinia</taxon>
    </lineage>
</organism>
<feature type="chain" id="PRO_5041440936" evidence="1">
    <location>
        <begin position="21"/>
        <end position="133"/>
    </location>
</feature>
<comment type="caution">
    <text evidence="2">The sequence shown here is derived from an EMBL/GenBank/DDBJ whole genome shotgun (WGS) entry which is preliminary data.</text>
</comment>
<keyword evidence="2" id="KW-0969">Cilium</keyword>